<feature type="domain" description="HhH-GPD" evidence="6">
    <location>
        <begin position="49"/>
        <end position="205"/>
    </location>
</feature>
<evidence type="ECO:0000259" key="6">
    <source>
        <dbReference type="SMART" id="SM00478"/>
    </source>
</evidence>
<dbReference type="InterPro" id="IPR051912">
    <property type="entry name" value="Alkylbase_DNA_Glycosylase/TA"/>
</dbReference>
<dbReference type="GO" id="GO:0006285">
    <property type="term" value="P:base-excision repair, AP site formation"/>
    <property type="evidence" value="ECO:0007669"/>
    <property type="project" value="TreeGrafter"/>
</dbReference>
<evidence type="ECO:0000256" key="2">
    <source>
        <dbReference type="ARBA" id="ARBA00010817"/>
    </source>
</evidence>
<proteinExistence type="inferred from homology"/>
<dbReference type="GO" id="GO:0032131">
    <property type="term" value="F:alkylated DNA binding"/>
    <property type="evidence" value="ECO:0007669"/>
    <property type="project" value="TreeGrafter"/>
</dbReference>
<dbReference type="AlphaFoldDB" id="A0A5C8KSZ5"/>
<evidence type="ECO:0000256" key="3">
    <source>
        <dbReference type="ARBA" id="ARBA00012000"/>
    </source>
</evidence>
<dbReference type="OrthoDB" id="9811249at2"/>
<gene>
    <name evidence="7" type="ORF">FU658_07680</name>
</gene>
<comment type="caution">
    <text evidence="7">The sequence shown here is derived from an EMBL/GenBank/DDBJ whole genome shotgun (WGS) entry which is preliminary data.</text>
</comment>
<comment type="catalytic activity">
    <reaction evidence="1">
        <text>Hydrolysis of alkylated DNA, releasing 3-methyladenine, 3-methylguanine, 7-methylguanine and 7-methyladenine.</text>
        <dbReference type="EC" id="3.2.2.21"/>
    </reaction>
</comment>
<dbReference type="GO" id="GO:0043916">
    <property type="term" value="F:DNA-7-methylguanine glycosylase activity"/>
    <property type="evidence" value="ECO:0007669"/>
    <property type="project" value="TreeGrafter"/>
</dbReference>
<comment type="similarity">
    <text evidence="2">Belongs to the alkylbase DNA glycosidase AlkA family.</text>
</comment>
<dbReference type="SMART" id="SM00478">
    <property type="entry name" value="ENDO3c"/>
    <property type="match status" value="1"/>
</dbReference>
<dbReference type="GO" id="GO:0008725">
    <property type="term" value="F:DNA-3-methyladenine glycosylase activity"/>
    <property type="evidence" value="ECO:0007669"/>
    <property type="project" value="TreeGrafter"/>
</dbReference>
<keyword evidence="4" id="KW-0227">DNA damage</keyword>
<organism evidence="7 8">
    <name type="scientific">Alkalisalibacterium limincola</name>
    <dbReference type="NCBI Taxonomy" id="2699169"/>
    <lineage>
        <taxon>Bacteria</taxon>
        <taxon>Pseudomonadati</taxon>
        <taxon>Pseudomonadota</taxon>
        <taxon>Gammaproteobacteria</taxon>
        <taxon>Lysobacterales</taxon>
        <taxon>Lysobacteraceae</taxon>
        <taxon>Alkalisalibacterium</taxon>
    </lineage>
</organism>
<dbReference type="PANTHER" id="PTHR43003">
    <property type="entry name" value="DNA-3-METHYLADENINE GLYCOSYLASE"/>
    <property type="match status" value="1"/>
</dbReference>
<dbReference type="Gene3D" id="1.10.1670.40">
    <property type="match status" value="1"/>
</dbReference>
<dbReference type="PANTHER" id="PTHR43003:SF5">
    <property type="entry name" value="DNA-3-METHYLADENINE GLYCOSYLASE"/>
    <property type="match status" value="1"/>
</dbReference>
<dbReference type="RefSeq" id="WP_147891539.1">
    <property type="nucleotide sequence ID" value="NZ_VRTS01000004.1"/>
</dbReference>
<evidence type="ECO:0000256" key="4">
    <source>
        <dbReference type="ARBA" id="ARBA00022763"/>
    </source>
</evidence>
<evidence type="ECO:0000256" key="1">
    <source>
        <dbReference type="ARBA" id="ARBA00000086"/>
    </source>
</evidence>
<dbReference type="EMBL" id="VRTS01000004">
    <property type="protein sequence ID" value="TXK62616.1"/>
    <property type="molecule type" value="Genomic_DNA"/>
</dbReference>
<keyword evidence="5" id="KW-0234">DNA repair</keyword>
<dbReference type="Gene3D" id="1.10.340.30">
    <property type="entry name" value="Hypothetical protein, domain 2"/>
    <property type="match status" value="1"/>
</dbReference>
<dbReference type="CDD" id="cd00056">
    <property type="entry name" value="ENDO3c"/>
    <property type="match status" value="1"/>
</dbReference>
<accession>A0A5C8KSZ5</accession>
<keyword evidence="8" id="KW-1185">Reference proteome</keyword>
<protein>
    <recommendedName>
        <fullName evidence="3">DNA-3-methyladenine glycosylase II</fullName>
        <ecNumber evidence="3">3.2.2.21</ecNumber>
    </recommendedName>
</protein>
<dbReference type="Pfam" id="PF00730">
    <property type="entry name" value="HhH-GPD"/>
    <property type="match status" value="1"/>
</dbReference>
<reference evidence="7 8" key="1">
    <citation type="submission" date="2019-08" db="EMBL/GenBank/DDBJ databases">
        <authorList>
            <person name="Karlyshev A.V."/>
        </authorList>
    </citation>
    <scope>NUCLEOTIDE SEQUENCE [LARGE SCALE GENOMIC DNA]</scope>
    <source>
        <strain evidence="7 8">Alg18-2.2</strain>
    </source>
</reference>
<dbReference type="InterPro" id="IPR011257">
    <property type="entry name" value="DNA_glycosylase"/>
</dbReference>
<evidence type="ECO:0000256" key="5">
    <source>
        <dbReference type="ARBA" id="ARBA00023204"/>
    </source>
</evidence>
<name>A0A5C8KSZ5_9GAMM</name>
<dbReference type="FunFam" id="1.10.340.30:FF:000004">
    <property type="entry name" value="DNA-3-methyladenine glycosylase II"/>
    <property type="match status" value="1"/>
</dbReference>
<sequence length="215" mass="23651">MTASDLRRAEAHLAAVDDDWAGLVRQVGPCDLVVVRGREPYEALVRSVAYQQLHTRAGDTILGRMLQLYPEARFPTPEALLATDVATLRACGYSARKVETMHGIAAAAIDGVVPTRRQAARMHSERLIERLVTLRGVGRWTVEMCLIFTLGRPDVLPLDDFGVRDGYRRLKGLPALPAPKELALAGESWAPWRSVAAWYLWRLPRGTADVGEAGG</sequence>
<evidence type="ECO:0000313" key="8">
    <source>
        <dbReference type="Proteomes" id="UP000321248"/>
    </source>
</evidence>
<dbReference type="SUPFAM" id="SSF48150">
    <property type="entry name" value="DNA-glycosylase"/>
    <property type="match status" value="1"/>
</dbReference>
<dbReference type="EC" id="3.2.2.21" evidence="3"/>
<evidence type="ECO:0000313" key="7">
    <source>
        <dbReference type="EMBL" id="TXK62616.1"/>
    </source>
</evidence>
<dbReference type="GO" id="GO:0032993">
    <property type="term" value="C:protein-DNA complex"/>
    <property type="evidence" value="ECO:0007669"/>
    <property type="project" value="TreeGrafter"/>
</dbReference>
<dbReference type="Proteomes" id="UP000321248">
    <property type="component" value="Unassembled WGS sequence"/>
</dbReference>
<dbReference type="InterPro" id="IPR003265">
    <property type="entry name" value="HhH-GPD_domain"/>
</dbReference>
<dbReference type="GO" id="GO:0006307">
    <property type="term" value="P:DNA alkylation repair"/>
    <property type="evidence" value="ECO:0007669"/>
    <property type="project" value="TreeGrafter"/>
</dbReference>